<dbReference type="Gene3D" id="3.30.1440.10">
    <property type="match status" value="1"/>
</dbReference>
<dbReference type="InterPro" id="IPR002132">
    <property type="entry name" value="Ribosomal_uL5"/>
</dbReference>
<dbReference type="GO" id="GO:0019843">
    <property type="term" value="F:rRNA binding"/>
    <property type="evidence" value="ECO:0007669"/>
    <property type="project" value="UniProtKB-UniRule"/>
</dbReference>
<feature type="domain" description="Large ribosomal subunit protein uL5 N-terminal" evidence="6">
    <location>
        <begin position="24"/>
        <end position="80"/>
    </location>
</feature>
<dbReference type="GO" id="GO:0005840">
    <property type="term" value="C:ribosome"/>
    <property type="evidence" value="ECO:0007669"/>
    <property type="project" value="UniProtKB-KW"/>
</dbReference>
<name>A0A023HHW5_9EUGL</name>
<proteinExistence type="inferred from homology"/>
<comment type="subcellular location">
    <subcellularLocation>
        <location evidence="4">Plastid</location>
        <location evidence="4">Chloroplast</location>
    </subcellularLocation>
</comment>
<geneLocation type="chloroplast" evidence="8"/>
<keyword evidence="2 4" id="KW-0689">Ribosomal protein</keyword>
<dbReference type="PIRSF" id="PIRSF002161">
    <property type="entry name" value="Ribosomal_L5"/>
    <property type="match status" value="1"/>
</dbReference>
<dbReference type="GeneID" id="19522599"/>
<feature type="domain" description="Large ribosomal subunit protein uL5 C-terminal" evidence="7">
    <location>
        <begin position="84"/>
        <end position="176"/>
    </location>
</feature>
<dbReference type="PROSITE" id="PS00358">
    <property type="entry name" value="RIBOSOMAL_L5"/>
    <property type="match status" value="1"/>
</dbReference>
<evidence type="ECO:0000256" key="2">
    <source>
        <dbReference type="ARBA" id="ARBA00022980"/>
    </source>
</evidence>
<dbReference type="InterPro" id="IPR022803">
    <property type="entry name" value="Ribosomal_uL5_dom_sf"/>
</dbReference>
<dbReference type="Pfam" id="PF00673">
    <property type="entry name" value="Ribosomal_L5_C"/>
    <property type="match status" value="1"/>
</dbReference>
<dbReference type="SUPFAM" id="SSF55282">
    <property type="entry name" value="RL5-like"/>
    <property type="match status" value="1"/>
</dbReference>
<dbReference type="InterPro" id="IPR020930">
    <property type="entry name" value="Ribosomal_uL5_bac-type"/>
</dbReference>
<dbReference type="FunFam" id="3.30.1440.10:FF:000001">
    <property type="entry name" value="50S ribosomal protein L5"/>
    <property type="match status" value="1"/>
</dbReference>
<keyword evidence="3 4" id="KW-0687">Ribonucleoprotein</keyword>
<keyword evidence="4" id="KW-0694">RNA-binding</keyword>
<dbReference type="InterPro" id="IPR031309">
    <property type="entry name" value="Ribosomal_uL5_C"/>
</dbReference>
<reference evidence="8" key="1">
    <citation type="journal article" date="2014" name="Phycologia">
        <title>Characterization of Euglenaformis gen. nov. and the chloroplast genome of Euglenaformis [Euglena] proxima (Euglenophyta).</title>
        <authorList>
            <person name="Bennett M.S."/>
            <person name="Wiegert K.E."/>
            <person name="Triemer R.E."/>
        </authorList>
    </citation>
    <scope>NUCLEOTIDE SEQUENCE</scope>
    <source>
        <strain evidence="8">SAG 1224-11a</strain>
    </source>
</reference>
<dbReference type="InterPro" id="IPR031310">
    <property type="entry name" value="Ribosomal_uL5_N"/>
</dbReference>
<dbReference type="EMBL" id="KC684276">
    <property type="protein sequence ID" value="AGL12010.1"/>
    <property type="molecule type" value="Genomic_DNA"/>
</dbReference>
<keyword evidence="8" id="KW-0150">Chloroplast</keyword>
<dbReference type="GO" id="GO:0006412">
    <property type="term" value="P:translation"/>
    <property type="evidence" value="ECO:0007669"/>
    <property type="project" value="UniProtKB-UniRule"/>
</dbReference>
<sequence length="179" mass="20675">MQRLHSVYLLETVPLLKEKFLYRNNHEVPKMVKIVVSRGLDESCQSTKILETLVNEINLITGQFPITTRSKKSIATFKLKENMPVGIFLTLRGKKMYAFLDRLINLVLPRIRDFQGLSRNSFDNFGNYTLGLREQLMFPEIEFDNVIKSKGLSISLITNCKNKEESIFLLMQLGFPLNS</sequence>
<keyword evidence="4" id="KW-0699">rRNA-binding</keyword>
<protein>
    <recommendedName>
        <fullName evidence="4">Large ribosomal subunit protein uL5c</fullName>
    </recommendedName>
</protein>
<comment type="subunit">
    <text evidence="4">Part of the 50S ribosomal subunit; contacts the 5S rRNA.</text>
</comment>
<evidence type="ECO:0000256" key="5">
    <source>
        <dbReference type="RuleBase" id="RU003930"/>
    </source>
</evidence>
<dbReference type="Pfam" id="PF00281">
    <property type="entry name" value="Ribosomal_L5"/>
    <property type="match status" value="1"/>
</dbReference>
<evidence type="ECO:0000313" key="8">
    <source>
        <dbReference type="EMBL" id="AGL12010.1"/>
    </source>
</evidence>
<dbReference type="AlphaFoldDB" id="A0A023HHW5"/>
<comment type="similarity">
    <text evidence="1 4 5">Belongs to the universal ribosomal protein uL5 family.</text>
</comment>
<dbReference type="RefSeq" id="YP_009032744.1">
    <property type="nucleotide sequence ID" value="NC_024154.1"/>
</dbReference>
<evidence type="ECO:0000259" key="7">
    <source>
        <dbReference type="Pfam" id="PF00673"/>
    </source>
</evidence>
<dbReference type="HAMAP" id="MF_01333_B">
    <property type="entry name" value="Ribosomal_uL5_B"/>
    <property type="match status" value="1"/>
</dbReference>
<keyword evidence="8" id="KW-0934">Plastid</keyword>
<dbReference type="InterPro" id="IPR020929">
    <property type="entry name" value="Ribosomal_uL5_CS"/>
</dbReference>
<dbReference type="GO" id="GO:1990904">
    <property type="term" value="C:ribonucleoprotein complex"/>
    <property type="evidence" value="ECO:0007669"/>
    <property type="project" value="UniProtKB-KW"/>
</dbReference>
<gene>
    <name evidence="4 8" type="primary">rpl5</name>
</gene>
<dbReference type="GO" id="GO:0009507">
    <property type="term" value="C:chloroplast"/>
    <property type="evidence" value="ECO:0007669"/>
    <property type="project" value="UniProtKB-SubCell"/>
</dbReference>
<organism evidence="8">
    <name type="scientific">Euglenaformis proxima</name>
    <dbReference type="NCBI Taxonomy" id="299110"/>
    <lineage>
        <taxon>Eukaryota</taxon>
        <taxon>Discoba</taxon>
        <taxon>Euglenozoa</taxon>
        <taxon>Euglenida</taxon>
        <taxon>Spirocuta</taxon>
        <taxon>Euglenophyceae</taxon>
        <taxon>Euglenales</taxon>
        <taxon>Euglenaceae</taxon>
        <taxon>Euglenaformis</taxon>
    </lineage>
</organism>
<dbReference type="PANTHER" id="PTHR11994">
    <property type="entry name" value="60S RIBOSOMAL PROTEIN L11-RELATED"/>
    <property type="match status" value="1"/>
</dbReference>
<comment type="function">
    <text evidence="4">Binds 5S rRNA, forms part of the central protuberance of the 50S subunit.</text>
</comment>
<dbReference type="NCBIfam" id="NF000585">
    <property type="entry name" value="PRK00010.1"/>
    <property type="match status" value="1"/>
</dbReference>
<evidence type="ECO:0000256" key="1">
    <source>
        <dbReference type="ARBA" id="ARBA00008553"/>
    </source>
</evidence>
<dbReference type="GO" id="GO:0003735">
    <property type="term" value="F:structural constituent of ribosome"/>
    <property type="evidence" value="ECO:0007669"/>
    <property type="project" value="InterPro"/>
</dbReference>
<evidence type="ECO:0000259" key="6">
    <source>
        <dbReference type="Pfam" id="PF00281"/>
    </source>
</evidence>
<evidence type="ECO:0000256" key="3">
    <source>
        <dbReference type="ARBA" id="ARBA00023274"/>
    </source>
</evidence>
<accession>A0A023HHW5</accession>
<evidence type="ECO:0000256" key="4">
    <source>
        <dbReference type="HAMAP-Rule" id="MF_01333"/>
    </source>
</evidence>